<accession>A0A4R6UZ14</accession>
<dbReference type="InterPro" id="IPR010982">
    <property type="entry name" value="Lambda_DNA-bd_dom_sf"/>
</dbReference>
<evidence type="ECO:0000256" key="3">
    <source>
        <dbReference type="ARBA" id="ARBA00023125"/>
    </source>
</evidence>
<feature type="domain" description="HTH lacI-type" evidence="5">
    <location>
        <begin position="12"/>
        <end position="71"/>
    </location>
</feature>
<proteinExistence type="predicted"/>
<evidence type="ECO:0000256" key="4">
    <source>
        <dbReference type="ARBA" id="ARBA00023163"/>
    </source>
</evidence>
<keyword evidence="7" id="KW-1185">Reference proteome</keyword>
<dbReference type="Gene3D" id="3.40.50.2300">
    <property type="match status" value="2"/>
</dbReference>
<keyword evidence="3" id="KW-0238">DNA-binding</keyword>
<evidence type="ECO:0000313" key="6">
    <source>
        <dbReference type="EMBL" id="TDQ52802.1"/>
    </source>
</evidence>
<dbReference type="GO" id="GO:0000976">
    <property type="term" value="F:transcription cis-regulatory region binding"/>
    <property type="evidence" value="ECO:0007669"/>
    <property type="project" value="TreeGrafter"/>
</dbReference>
<dbReference type="GO" id="GO:0003700">
    <property type="term" value="F:DNA-binding transcription factor activity"/>
    <property type="evidence" value="ECO:0007669"/>
    <property type="project" value="TreeGrafter"/>
</dbReference>
<dbReference type="PANTHER" id="PTHR30146">
    <property type="entry name" value="LACI-RELATED TRANSCRIPTIONAL REPRESSOR"/>
    <property type="match status" value="1"/>
</dbReference>
<dbReference type="Proteomes" id="UP000295705">
    <property type="component" value="Unassembled WGS sequence"/>
</dbReference>
<dbReference type="RefSeq" id="WP_243741913.1">
    <property type="nucleotide sequence ID" value="NZ_BAABHR010000012.1"/>
</dbReference>
<dbReference type="Gene3D" id="1.10.260.40">
    <property type="entry name" value="lambda repressor-like DNA-binding domains"/>
    <property type="match status" value="1"/>
</dbReference>
<keyword evidence="4" id="KW-0804">Transcription</keyword>
<reference evidence="6 7" key="1">
    <citation type="submission" date="2019-03" db="EMBL/GenBank/DDBJ databases">
        <title>Genomic Encyclopedia of Type Strains, Phase IV (KMG-IV): sequencing the most valuable type-strain genomes for metagenomic binning, comparative biology and taxonomic classification.</title>
        <authorList>
            <person name="Goeker M."/>
        </authorList>
    </citation>
    <scope>NUCLEOTIDE SEQUENCE [LARGE SCALE GENOMIC DNA]</scope>
    <source>
        <strain evidence="6 7">DSM 45775</strain>
    </source>
</reference>
<dbReference type="SUPFAM" id="SSF47413">
    <property type="entry name" value="lambda repressor-like DNA-binding domains"/>
    <property type="match status" value="1"/>
</dbReference>
<evidence type="ECO:0000259" key="5">
    <source>
        <dbReference type="PROSITE" id="PS50932"/>
    </source>
</evidence>
<keyword evidence="2" id="KW-0805">Transcription regulation</keyword>
<dbReference type="PROSITE" id="PS50932">
    <property type="entry name" value="HTH_LACI_2"/>
    <property type="match status" value="1"/>
</dbReference>
<evidence type="ECO:0000313" key="7">
    <source>
        <dbReference type="Proteomes" id="UP000295705"/>
    </source>
</evidence>
<dbReference type="InterPro" id="IPR000843">
    <property type="entry name" value="HTH_LacI"/>
</dbReference>
<dbReference type="SMART" id="SM00354">
    <property type="entry name" value="HTH_LACI"/>
    <property type="match status" value="1"/>
</dbReference>
<dbReference type="PANTHER" id="PTHR30146:SF148">
    <property type="entry name" value="HTH-TYPE TRANSCRIPTIONAL REPRESSOR PURR-RELATED"/>
    <property type="match status" value="1"/>
</dbReference>
<dbReference type="CDD" id="cd01392">
    <property type="entry name" value="HTH_LacI"/>
    <property type="match status" value="1"/>
</dbReference>
<dbReference type="InterPro" id="IPR028082">
    <property type="entry name" value="Peripla_BP_I"/>
</dbReference>
<protein>
    <submittedName>
        <fullName evidence="6">LacI family transcriptional regulator</fullName>
    </submittedName>
</protein>
<name>A0A4R6UZ14_9PSEU</name>
<comment type="caution">
    <text evidence="6">The sequence shown here is derived from an EMBL/GenBank/DDBJ whole genome shotgun (WGS) entry which is preliminary data.</text>
</comment>
<evidence type="ECO:0000256" key="1">
    <source>
        <dbReference type="ARBA" id="ARBA00022491"/>
    </source>
</evidence>
<dbReference type="Pfam" id="PF13377">
    <property type="entry name" value="Peripla_BP_3"/>
    <property type="match status" value="1"/>
</dbReference>
<evidence type="ECO:0000256" key="2">
    <source>
        <dbReference type="ARBA" id="ARBA00023015"/>
    </source>
</evidence>
<keyword evidence="1" id="KW-0678">Repressor</keyword>
<organism evidence="6 7">
    <name type="scientific">Actinomycetospora succinea</name>
    <dbReference type="NCBI Taxonomy" id="663603"/>
    <lineage>
        <taxon>Bacteria</taxon>
        <taxon>Bacillati</taxon>
        <taxon>Actinomycetota</taxon>
        <taxon>Actinomycetes</taxon>
        <taxon>Pseudonocardiales</taxon>
        <taxon>Pseudonocardiaceae</taxon>
        <taxon>Actinomycetospora</taxon>
    </lineage>
</organism>
<dbReference type="InterPro" id="IPR046335">
    <property type="entry name" value="LacI/GalR-like_sensor"/>
</dbReference>
<dbReference type="EMBL" id="SNYO01000007">
    <property type="protein sequence ID" value="TDQ52802.1"/>
    <property type="molecule type" value="Genomic_DNA"/>
</dbReference>
<sequence>MTLPHLDGSGRPTLRTIAALAGVHVSTASRALSKSEAAGARAGSRTTVARIHEIADEIGFERNPYAAGLRTRRSQLVGVLVPRLTDVVLATIYEGIDERARELTYQAFVVNGRDRPDERRAALEMLLARRVDGVVIGDARRDGDDLLDTLAARDVPFVLTNRRSGEHPSVTCDDHAGGVLAAEHLLALGHTDVAVVAGEPYASTGHERTAGFAATYAAAGHPLPAHRIVPSAFDVGGGHRATASLLAGDPPSAVFVVNDFAAIGAMGAVTAAGLRVGADVAVVGYNDIPVAAELPVALTSVSSPMRRMGARAAELLIDRIEGRPVAAELLAPTLHVRASTADR</sequence>
<gene>
    <name evidence="6" type="ORF">EV188_107179</name>
</gene>
<dbReference type="SUPFAM" id="SSF53822">
    <property type="entry name" value="Periplasmic binding protein-like I"/>
    <property type="match status" value="1"/>
</dbReference>
<dbReference type="AlphaFoldDB" id="A0A4R6UZ14"/>